<evidence type="ECO:0000313" key="1">
    <source>
        <dbReference type="EMBL" id="KAB2628961.1"/>
    </source>
</evidence>
<comment type="caution">
    <text evidence="1">The sequence shown here is derived from an EMBL/GenBank/DDBJ whole genome shotgun (WGS) entry which is preliminary data.</text>
</comment>
<sequence length="142" mass="15852">MFDDKLEMVATKKAILSIELFDSHNQTLLTSSSQCSDHLQLDEVDMNPDDGLPLVEGGKRDADVRRQVLVVQIGLVEKLVDQILDQILAKTSFTRAWELLGSNFGKEVVYEVATEGAGGILYLTLDNKLNELYEAIAFRHIT</sequence>
<proteinExistence type="predicted"/>
<dbReference type="EMBL" id="SMOL01000148">
    <property type="protein sequence ID" value="KAB2628961.1"/>
    <property type="molecule type" value="Genomic_DNA"/>
</dbReference>
<accession>A0A5N5HRS8</accession>
<reference evidence="2" key="2">
    <citation type="submission" date="2019-10" db="EMBL/GenBank/DDBJ databases">
        <title>A de novo genome assembly of a pear dwarfing rootstock.</title>
        <authorList>
            <person name="Wang F."/>
            <person name="Wang J."/>
            <person name="Li S."/>
            <person name="Zhang Y."/>
            <person name="Fang M."/>
            <person name="Ma L."/>
            <person name="Zhao Y."/>
            <person name="Jiang S."/>
        </authorList>
    </citation>
    <scope>NUCLEOTIDE SEQUENCE [LARGE SCALE GENOMIC DNA]</scope>
</reference>
<dbReference type="AlphaFoldDB" id="A0A5N5HRS8"/>
<gene>
    <name evidence="1" type="ORF">D8674_033756</name>
</gene>
<keyword evidence="2" id="KW-1185">Reference proteome</keyword>
<dbReference type="OrthoDB" id="497380at2759"/>
<reference evidence="1 2" key="3">
    <citation type="submission" date="2019-11" db="EMBL/GenBank/DDBJ databases">
        <title>A de novo genome assembly of a pear dwarfing rootstock.</title>
        <authorList>
            <person name="Wang F."/>
            <person name="Wang J."/>
            <person name="Li S."/>
            <person name="Zhang Y."/>
            <person name="Fang M."/>
            <person name="Ma L."/>
            <person name="Zhao Y."/>
            <person name="Jiang S."/>
        </authorList>
    </citation>
    <scope>NUCLEOTIDE SEQUENCE [LARGE SCALE GENOMIC DNA]</scope>
    <source>
        <strain evidence="1">S2</strain>
        <tissue evidence="1">Leaf</tissue>
    </source>
</reference>
<protein>
    <submittedName>
        <fullName evidence="1">Pumilio-like protein 24</fullName>
    </submittedName>
</protein>
<evidence type="ECO:0000313" key="2">
    <source>
        <dbReference type="Proteomes" id="UP000327157"/>
    </source>
</evidence>
<reference evidence="1 2" key="1">
    <citation type="submission" date="2019-09" db="EMBL/GenBank/DDBJ databases">
        <authorList>
            <person name="Ou C."/>
        </authorList>
    </citation>
    <scope>NUCLEOTIDE SEQUENCE [LARGE SCALE GENOMIC DNA]</scope>
    <source>
        <strain evidence="1">S2</strain>
        <tissue evidence="1">Leaf</tissue>
    </source>
</reference>
<organism evidence="1 2">
    <name type="scientific">Pyrus ussuriensis x Pyrus communis</name>
    <dbReference type="NCBI Taxonomy" id="2448454"/>
    <lineage>
        <taxon>Eukaryota</taxon>
        <taxon>Viridiplantae</taxon>
        <taxon>Streptophyta</taxon>
        <taxon>Embryophyta</taxon>
        <taxon>Tracheophyta</taxon>
        <taxon>Spermatophyta</taxon>
        <taxon>Magnoliopsida</taxon>
        <taxon>eudicotyledons</taxon>
        <taxon>Gunneridae</taxon>
        <taxon>Pentapetalae</taxon>
        <taxon>rosids</taxon>
        <taxon>fabids</taxon>
        <taxon>Rosales</taxon>
        <taxon>Rosaceae</taxon>
        <taxon>Amygdaloideae</taxon>
        <taxon>Maleae</taxon>
        <taxon>Pyrus</taxon>
    </lineage>
</organism>
<dbReference type="Proteomes" id="UP000327157">
    <property type="component" value="Chromosome 8"/>
</dbReference>
<name>A0A5N5HRS8_9ROSA</name>